<protein>
    <recommendedName>
        <fullName evidence="2">DUF8212 domain-containing protein</fullName>
    </recommendedName>
</protein>
<evidence type="ECO:0000256" key="1">
    <source>
        <dbReference type="SAM" id="MobiDB-lite"/>
    </source>
</evidence>
<evidence type="ECO:0000313" key="3">
    <source>
        <dbReference type="EMBL" id="TBU30347.1"/>
    </source>
</evidence>
<feature type="domain" description="DUF8212" evidence="2">
    <location>
        <begin position="9"/>
        <end position="168"/>
    </location>
</feature>
<dbReference type="AlphaFoldDB" id="A0A4Q9MSS5"/>
<reference evidence="3" key="1">
    <citation type="submission" date="2019-01" db="EMBL/GenBank/DDBJ databases">
        <title>Draft genome sequences of three monokaryotic isolates of the white-rot basidiomycete fungus Dichomitus squalens.</title>
        <authorList>
            <consortium name="DOE Joint Genome Institute"/>
            <person name="Lopez S.C."/>
            <person name="Andreopoulos B."/>
            <person name="Pangilinan J."/>
            <person name="Lipzen A."/>
            <person name="Riley R."/>
            <person name="Ahrendt S."/>
            <person name="Ng V."/>
            <person name="Barry K."/>
            <person name="Daum C."/>
            <person name="Grigoriev I.V."/>
            <person name="Hilden K.S."/>
            <person name="Makela M.R."/>
            <person name="de Vries R.P."/>
        </authorList>
    </citation>
    <scope>NUCLEOTIDE SEQUENCE [LARGE SCALE GENOMIC DNA]</scope>
    <source>
        <strain evidence="3">OM18370.1</strain>
    </source>
</reference>
<organism evidence="3">
    <name type="scientific">Dichomitus squalens</name>
    <dbReference type="NCBI Taxonomy" id="114155"/>
    <lineage>
        <taxon>Eukaryota</taxon>
        <taxon>Fungi</taxon>
        <taxon>Dikarya</taxon>
        <taxon>Basidiomycota</taxon>
        <taxon>Agaricomycotina</taxon>
        <taxon>Agaricomycetes</taxon>
        <taxon>Polyporales</taxon>
        <taxon>Polyporaceae</taxon>
        <taxon>Dichomitus</taxon>
    </lineage>
</organism>
<dbReference type="InterPro" id="IPR058525">
    <property type="entry name" value="DUF8212"/>
</dbReference>
<dbReference type="Proteomes" id="UP000292957">
    <property type="component" value="Unassembled WGS sequence"/>
</dbReference>
<feature type="compositionally biased region" description="Polar residues" evidence="1">
    <location>
        <begin position="387"/>
        <end position="399"/>
    </location>
</feature>
<evidence type="ECO:0000259" key="2">
    <source>
        <dbReference type="Pfam" id="PF26640"/>
    </source>
</evidence>
<name>A0A4Q9MSS5_9APHY</name>
<dbReference type="EMBL" id="ML143406">
    <property type="protein sequence ID" value="TBU30347.1"/>
    <property type="molecule type" value="Genomic_DNA"/>
</dbReference>
<sequence>MLNCRRLDESKGRFLFDCGLDDFTGSGTIKAIPHDDVLGRLKLSVKLPAQKYTFTPHGIRTTLPVVPVSSCPPPYILERSSSDAPWSQWYLMILGCEHVDHPGGLLGRICYIPPSAAGVEYLHCGYMYILPKPNRGTRFPRLFPLSPATIERCHNVIQIKTVYISHPERTAARSKNARDEPHETINLMLRKATRDALHAQGYKAELRGPDEGHPTTHWLTLSNDDCTISIEYRHMLEEGWLLRIGADVKMSRRALDTGEDVEADPSSVRWKDSNPWYSSLSTKEVSFTLAGKKLALKLGFDWAALSHYFLRVEVVEVVEVVEMEEATPAVMLEWEVDEDHRYFRNQRRSRRARRHGRAPETPVVADLGADDNVHPGAPESDDIASQPEMQSGERTNGVD</sequence>
<gene>
    <name evidence="3" type="ORF">BD311DRAFT_659142</name>
</gene>
<feature type="region of interest" description="Disordered" evidence="1">
    <location>
        <begin position="346"/>
        <end position="399"/>
    </location>
</feature>
<dbReference type="Pfam" id="PF26640">
    <property type="entry name" value="DUF8212"/>
    <property type="match status" value="1"/>
</dbReference>
<accession>A0A4Q9MSS5</accession>
<proteinExistence type="predicted"/>
<feature type="compositionally biased region" description="Basic residues" evidence="1">
    <location>
        <begin position="346"/>
        <end position="356"/>
    </location>
</feature>